<evidence type="ECO:0000256" key="4">
    <source>
        <dbReference type="ARBA" id="ARBA00022840"/>
    </source>
</evidence>
<dbReference type="Gene3D" id="3.40.50.300">
    <property type="entry name" value="P-loop containing nucleotide triphosphate hydrolases"/>
    <property type="match status" value="2"/>
</dbReference>
<feature type="region of interest" description="Disordered" evidence="5">
    <location>
        <begin position="705"/>
        <end position="724"/>
    </location>
</feature>
<sequence>MSTQPAPSTQRLDDRVPAVPEPDALFEAFAGWAADRGLQLYPAQEEALIEVVSGANVILSTPTGSGKSMVAVGAHFTAMAHGRRSYYTAPIKALVSEKFFQLIEIFGPANVGMMTGDSSVNADAPIICCTAEILANIALRFGAEADVGQVVADEFHFYSEPDRGWAWQVPLLELPKAQFVLMSATLGDVSFFEKDLTRRTGRDTAVVTSAQRPVPLTYRYALTPMHETMSELLNGGQAPVYVVHFSQAAAIERAQTLMSINVCTKAEKEAIADLIGDFRFSAGFGKTLSRLVRHGIGVHHAGMLPKYRRLVEQLAQAGLLKVICGTDTLGVGINVPIRTVVFSALTKYDGVRQRHLKAREFHQIAGRAGRAGYDTDGYVVVEAPDHVIENAKALEKAGDDPKKKRKITRKKAPEGFVNWTESTFERLVSAEPEPLTSSFRVSHSMLLNVISRPGNAFDSMRHLLEDNHEDRPSQRKHILRAIAIYRALLAAGVVERLPEPDEQGRIVRLTVDLQFDFALNQPLSPLALAAIDLLDPESPSYALDVVSIVESIVDDPRPVLSQQQFKARGEAVQAMKAEGIEYDERMELLEEVSYPKPLAELLEVAYRSYRQGHPWVDDYQLSPKSVVRDMYERAMNFVEYIGFYQLARSEGLVLRYLADAYDTLRHTVPDEAKTEPLQDLIEWLGELVRQVDSSLLDEWEALRHPDAEDPHAPPALPEGPPPVTRNERAFRVLVRNQLFRRVELAARRAYSALGELDSASGWDAEEWEDAMEAYFDEHDDLGTGPDARGPALLIIEKEPEVWKVRQIFDDPAGDHDWGISAEIDLAASDEAGAAVVHVTAVDRL</sequence>
<feature type="domain" description="Helicase C-terminal" evidence="7">
    <location>
        <begin position="244"/>
        <end position="424"/>
    </location>
</feature>
<dbReference type="InterPro" id="IPR001650">
    <property type="entry name" value="Helicase_C-like"/>
</dbReference>
<organism evidence="8 9">
    <name type="scientific">Amycolatopsis albispora</name>
    <dbReference type="NCBI Taxonomy" id="1804986"/>
    <lineage>
        <taxon>Bacteria</taxon>
        <taxon>Bacillati</taxon>
        <taxon>Actinomycetota</taxon>
        <taxon>Actinomycetes</taxon>
        <taxon>Pseudonocardiales</taxon>
        <taxon>Pseudonocardiaceae</taxon>
        <taxon>Amycolatopsis</taxon>
    </lineage>
</organism>
<dbReference type="InterPro" id="IPR027417">
    <property type="entry name" value="P-loop_NTPase"/>
</dbReference>
<evidence type="ECO:0000256" key="1">
    <source>
        <dbReference type="ARBA" id="ARBA00022741"/>
    </source>
</evidence>
<dbReference type="EMBL" id="CP015163">
    <property type="protein sequence ID" value="AXB46981.1"/>
    <property type="molecule type" value="Genomic_DNA"/>
</dbReference>
<dbReference type="KEGG" id="aab:A4R43_34800"/>
<feature type="domain" description="Helicase ATP-binding" evidence="6">
    <location>
        <begin position="48"/>
        <end position="204"/>
    </location>
</feature>
<dbReference type="OrthoDB" id="3229913at2"/>
<dbReference type="PROSITE" id="PS51192">
    <property type="entry name" value="HELICASE_ATP_BIND_1"/>
    <property type="match status" value="1"/>
</dbReference>
<evidence type="ECO:0000256" key="3">
    <source>
        <dbReference type="ARBA" id="ARBA00022806"/>
    </source>
</evidence>
<dbReference type="PANTHER" id="PTHR12131:SF1">
    <property type="entry name" value="ATP-DEPENDENT RNA HELICASE SUPV3L1, MITOCHONDRIAL-RELATED"/>
    <property type="match status" value="1"/>
</dbReference>
<dbReference type="Pfam" id="PF12029">
    <property type="entry name" value="DUF3516"/>
    <property type="match status" value="1"/>
</dbReference>
<keyword evidence="4" id="KW-0067">ATP-binding</keyword>
<keyword evidence="1" id="KW-0547">Nucleotide-binding</keyword>
<feature type="compositionally biased region" description="Pro residues" evidence="5">
    <location>
        <begin position="712"/>
        <end position="723"/>
    </location>
</feature>
<dbReference type="CDD" id="cd17921">
    <property type="entry name" value="DEXHc_Ski2"/>
    <property type="match status" value="1"/>
</dbReference>
<proteinExistence type="predicted"/>
<evidence type="ECO:0000259" key="7">
    <source>
        <dbReference type="PROSITE" id="PS51194"/>
    </source>
</evidence>
<gene>
    <name evidence="8" type="ORF">A4R43_34800</name>
</gene>
<dbReference type="FunFam" id="3.40.50.300:FF:000922">
    <property type="entry name" value="DEAD/DEAH box helicase"/>
    <property type="match status" value="1"/>
</dbReference>
<dbReference type="InterPro" id="IPR014001">
    <property type="entry name" value="Helicase_ATP-bd"/>
</dbReference>
<dbReference type="PROSITE" id="PS51194">
    <property type="entry name" value="HELICASE_CTER"/>
    <property type="match status" value="1"/>
</dbReference>
<keyword evidence="2" id="KW-0378">Hydrolase</keyword>
<dbReference type="SUPFAM" id="SSF52540">
    <property type="entry name" value="P-loop containing nucleoside triphosphate hydrolases"/>
    <property type="match status" value="1"/>
</dbReference>
<dbReference type="InterPro" id="IPR011545">
    <property type="entry name" value="DEAD/DEAH_box_helicase_dom"/>
</dbReference>
<dbReference type="Proteomes" id="UP000250434">
    <property type="component" value="Chromosome"/>
</dbReference>
<dbReference type="SMART" id="SM00490">
    <property type="entry name" value="HELICc"/>
    <property type="match status" value="1"/>
</dbReference>
<dbReference type="Pfam" id="PF00271">
    <property type="entry name" value="Helicase_C"/>
    <property type="match status" value="1"/>
</dbReference>
<dbReference type="AlphaFoldDB" id="A0A344LG07"/>
<dbReference type="SMART" id="SM00487">
    <property type="entry name" value="DEXDc"/>
    <property type="match status" value="1"/>
</dbReference>
<dbReference type="GO" id="GO:0016787">
    <property type="term" value="F:hydrolase activity"/>
    <property type="evidence" value="ECO:0007669"/>
    <property type="project" value="UniProtKB-KW"/>
</dbReference>
<reference evidence="8 9" key="1">
    <citation type="submission" date="2016-04" db="EMBL/GenBank/DDBJ databases">
        <title>Complete genome sequence and analysis of deep-sea sediment isolate, Amycolatopsis sp. WP1.</title>
        <authorList>
            <person name="Wang H."/>
            <person name="Chen S."/>
            <person name="Wu Q."/>
        </authorList>
    </citation>
    <scope>NUCLEOTIDE SEQUENCE [LARGE SCALE GENOMIC DNA]</scope>
    <source>
        <strain evidence="8 9">WP1</strain>
    </source>
</reference>
<evidence type="ECO:0000313" key="9">
    <source>
        <dbReference type="Proteomes" id="UP000250434"/>
    </source>
</evidence>
<dbReference type="GO" id="GO:0003676">
    <property type="term" value="F:nucleic acid binding"/>
    <property type="evidence" value="ECO:0007669"/>
    <property type="project" value="InterPro"/>
</dbReference>
<dbReference type="InterPro" id="IPR021904">
    <property type="entry name" value="DUF3516"/>
</dbReference>
<dbReference type="PANTHER" id="PTHR12131">
    <property type="entry name" value="ATP-DEPENDENT RNA AND DNA HELICASE"/>
    <property type="match status" value="1"/>
</dbReference>
<dbReference type="Pfam" id="PF00270">
    <property type="entry name" value="DEAD"/>
    <property type="match status" value="1"/>
</dbReference>
<evidence type="ECO:0000256" key="2">
    <source>
        <dbReference type="ARBA" id="ARBA00022801"/>
    </source>
</evidence>
<evidence type="ECO:0000256" key="5">
    <source>
        <dbReference type="SAM" id="MobiDB-lite"/>
    </source>
</evidence>
<protein>
    <submittedName>
        <fullName evidence="8">DEAD/DEAH box helicase</fullName>
    </submittedName>
</protein>
<name>A0A344LG07_9PSEU</name>
<accession>A0A344LG07</accession>
<evidence type="ECO:0000259" key="6">
    <source>
        <dbReference type="PROSITE" id="PS51192"/>
    </source>
</evidence>
<dbReference type="RefSeq" id="WP_113696039.1">
    <property type="nucleotide sequence ID" value="NZ_CP015163.1"/>
</dbReference>
<keyword evidence="3 8" id="KW-0347">Helicase</keyword>
<dbReference type="GO" id="GO:0004386">
    <property type="term" value="F:helicase activity"/>
    <property type="evidence" value="ECO:0007669"/>
    <property type="project" value="UniProtKB-KW"/>
</dbReference>
<evidence type="ECO:0000313" key="8">
    <source>
        <dbReference type="EMBL" id="AXB46981.1"/>
    </source>
</evidence>
<dbReference type="InterPro" id="IPR050699">
    <property type="entry name" value="RNA-DNA_Helicase"/>
</dbReference>
<dbReference type="GO" id="GO:0005524">
    <property type="term" value="F:ATP binding"/>
    <property type="evidence" value="ECO:0007669"/>
    <property type="project" value="UniProtKB-KW"/>
</dbReference>
<keyword evidence="9" id="KW-1185">Reference proteome</keyword>